<organism evidence="11 12">
    <name type="scientific">Mycena citricolor</name>
    <dbReference type="NCBI Taxonomy" id="2018698"/>
    <lineage>
        <taxon>Eukaryota</taxon>
        <taxon>Fungi</taxon>
        <taxon>Dikarya</taxon>
        <taxon>Basidiomycota</taxon>
        <taxon>Agaricomycotina</taxon>
        <taxon>Agaricomycetes</taxon>
        <taxon>Agaricomycetidae</taxon>
        <taxon>Agaricales</taxon>
        <taxon>Marasmiineae</taxon>
        <taxon>Mycenaceae</taxon>
        <taxon>Mycena</taxon>
    </lineage>
</organism>
<dbReference type="AlphaFoldDB" id="A0AAD2JYB8"/>
<keyword evidence="10" id="KW-0333">Golgi apparatus</keyword>
<dbReference type="GO" id="GO:0032366">
    <property type="term" value="P:intracellular sterol transport"/>
    <property type="evidence" value="ECO:0007669"/>
    <property type="project" value="UniProtKB-UniRule"/>
</dbReference>
<dbReference type="InterPro" id="IPR010856">
    <property type="entry name" value="Gig2-like"/>
</dbReference>
<evidence type="ECO:0000256" key="7">
    <source>
        <dbReference type="ARBA" id="ARBA00023055"/>
    </source>
</evidence>
<protein>
    <recommendedName>
        <fullName evidence="10">Protein ARV</fullName>
    </recommendedName>
</protein>
<keyword evidence="5 10" id="KW-0256">Endoplasmic reticulum</keyword>
<dbReference type="GO" id="GO:0097036">
    <property type="term" value="P:regulation of plasma membrane sterol distribution"/>
    <property type="evidence" value="ECO:0007669"/>
    <property type="project" value="UniProtKB-UniRule"/>
</dbReference>
<accession>A0AAD2JYB8</accession>
<dbReference type="PANTHER" id="PTHR30613:SF1">
    <property type="entry name" value="DUF1479 DOMAIN PROTEIN (AFU_ORTHOLOGUE AFUA_5G09280)"/>
    <property type="match status" value="1"/>
</dbReference>
<keyword evidence="4 10" id="KW-0812">Transmembrane</keyword>
<dbReference type="SUPFAM" id="SSF51197">
    <property type="entry name" value="Clavaminate synthase-like"/>
    <property type="match status" value="1"/>
</dbReference>
<dbReference type="EMBL" id="CAVNYO010000138">
    <property type="protein sequence ID" value="CAK5268690.1"/>
    <property type="molecule type" value="Genomic_DNA"/>
</dbReference>
<keyword evidence="10" id="KW-0746">Sphingolipid metabolism</keyword>
<sequence>MPICTTCTAAVPFLYTVYDSKSNLRLHQCEKCHSFADPYVEHDSFILLLDLILLKRDVFRHLLYNRGTNPRKYVDGVEVNVERPTSQQRERNRWKNVFRFGGPLIFVDAFIRWSHLHPSFSTVSAPLTDAAVIALLKTVAGVLIETITFHSGVICACWAVQSLLDRLPFTRHDKPSAIRQEFRFSLIPLTLFYSSLTKLFLLFLLTIWRPSTEPTRSSGSLAARLGWQQLSDEDVDREWVVRNVLGGMSAGFGLRVILDSHPIFTTLIIAAGWVVKTAASRGPPSSSFCTMSNTDTQLPPRFADLKREIASANPNFEQNLTRAWGELLVELEKATSDIAAQGSSYIPQVHFADLDKLTAEQIADIKRKGTVVIRDVVDDDKARGWKTSLEEFVKANPQVEGWPETGAKQFFQLYWTKAQIEARAHPNMLKSIAWLNNLYHTNGSSPPEGVDLSTPLAYADRFRIRNPGGVWDRHPPHVDGGSIERWEDEKLRVCFADILSGAWRNHDPYALEPRLEARTSLYNRPNQSSVFRTFQGWLAISKTGPHQGTLKVFPSLILSNAYIIMRPFFRPIVPLGSPDILAAKNWVFDLSSSEFPGIFTRAGDRGFHGPRPSDELHPHLLLNQTMTSIPDVNPGDTVFWHCDVVHAVEEEHTGAEDSAVMYIPAVPLTPVNASYIEKQRASFAAGIPPPDYPVATTGVDFVGLATEADIVESEGRRAMGLPIALGA</sequence>
<comment type="subcellular location">
    <subcellularLocation>
        <location evidence="1 10">Endoplasmic reticulum membrane</location>
        <topology evidence="1 10">Multi-pass membrane protein</topology>
    </subcellularLocation>
    <subcellularLocation>
        <location evidence="10">Golgi apparatus membrane</location>
        <topology evidence="10">Multi-pass membrane protein</topology>
    </subcellularLocation>
</comment>
<gene>
    <name evidence="11" type="ORF">MYCIT1_LOCUS11972</name>
</gene>
<feature type="transmembrane region" description="Helical" evidence="10">
    <location>
        <begin position="184"/>
        <end position="208"/>
    </location>
</feature>
<evidence type="ECO:0000256" key="3">
    <source>
        <dbReference type="ARBA" id="ARBA00022448"/>
    </source>
</evidence>
<dbReference type="PANTHER" id="PTHR30613">
    <property type="entry name" value="UNCHARACTERIZED PROTEIN YBIU-RELATED"/>
    <property type="match status" value="1"/>
</dbReference>
<feature type="transmembrane region" description="Helical" evidence="10">
    <location>
        <begin position="97"/>
        <end position="115"/>
    </location>
</feature>
<dbReference type="GO" id="GO:0005789">
    <property type="term" value="C:endoplasmic reticulum membrane"/>
    <property type="evidence" value="ECO:0007669"/>
    <property type="project" value="UniProtKB-SubCell"/>
</dbReference>
<evidence type="ECO:0000256" key="5">
    <source>
        <dbReference type="ARBA" id="ARBA00022824"/>
    </source>
</evidence>
<proteinExistence type="inferred from homology"/>
<name>A0AAD2JYB8_9AGAR</name>
<keyword evidence="9 10" id="KW-0472">Membrane</keyword>
<evidence type="ECO:0000313" key="12">
    <source>
        <dbReference type="Proteomes" id="UP001295794"/>
    </source>
</evidence>
<keyword evidence="3 10" id="KW-0813">Transport</keyword>
<keyword evidence="6 10" id="KW-1133">Transmembrane helix</keyword>
<dbReference type="GO" id="GO:0006665">
    <property type="term" value="P:sphingolipid metabolic process"/>
    <property type="evidence" value="ECO:0007669"/>
    <property type="project" value="UniProtKB-UniRule"/>
</dbReference>
<comment type="function">
    <text evidence="10">Mediator of sterol homeostasis involved in sterol uptake, trafficking and distribution into membranes.</text>
</comment>
<dbReference type="Gene3D" id="2.60.120.330">
    <property type="entry name" value="B-lactam Antibiotic, Isopenicillin N Synthase, Chain"/>
    <property type="match status" value="1"/>
</dbReference>
<evidence type="ECO:0000256" key="1">
    <source>
        <dbReference type="ARBA" id="ARBA00004477"/>
    </source>
</evidence>
<dbReference type="InterPro" id="IPR027443">
    <property type="entry name" value="IPNS-like_sf"/>
</dbReference>
<keyword evidence="7 10" id="KW-0445">Lipid transport</keyword>
<comment type="similarity">
    <text evidence="2 10">Belongs to the ARV1 family.</text>
</comment>
<evidence type="ECO:0000256" key="4">
    <source>
        <dbReference type="ARBA" id="ARBA00022692"/>
    </source>
</evidence>
<dbReference type="Pfam" id="PF07350">
    <property type="entry name" value="Gig2-like"/>
    <property type="match status" value="1"/>
</dbReference>
<reference evidence="11" key="1">
    <citation type="submission" date="2023-11" db="EMBL/GenBank/DDBJ databases">
        <authorList>
            <person name="De Vega J J."/>
            <person name="De Vega J J."/>
        </authorList>
    </citation>
    <scope>NUCLEOTIDE SEQUENCE</scope>
</reference>
<dbReference type="GO" id="GO:0000139">
    <property type="term" value="C:Golgi membrane"/>
    <property type="evidence" value="ECO:0007669"/>
    <property type="project" value="UniProtKB-SubCell"/>
</dbReference>
<dbReference type="GO" id="GO:0016125">
    <property type="term" value="P:sterol metabolic process"/>
    <property type="evidence" value="ECO:0007669"/>
    <property type="project" value="UniProtKB-UniRule"/>
</dbReference>
<evidence type="ECO:0000313" key="11">
    <source>
        <dbReference type="EMBL" id="CAK5268690.1"/>
    </source>
</evidence>
<feature type="transmembrane region" description="Helical" evidence="10">
    <location>
        <begin position="135"/>
        <end position="164"/>
    </location>
</feature>
<dbReference type="Proteomes" id="UP001295794">
    <property type="component" value="Unassembled WGS sequence"/>
</dbReference>
<evidence type="ECO:0000256" key="8">
    <source>
        <dbReference type="ARBA" id="ARBA00023098"/>
    </source>
</evidence>
<keyword evidence="12" id="KW-1185">Reference proteome</keyword>
<keyword evidence="8 10" id="KW-0443">Lipid metabolism</keyword>
<evidence type="ECO:0000256" key="6">
    <source>
        <dbReference type="ARBA" id="ARBA00022989"/>
    </source>
</evidence>
<evidence type="ECO:0000256" key="10">
    <source>
        <dbReference type="RuleBase" id="RU368065"/>
    </source>
</evidence>
<comment type="caution">
    <text evidence="11">The sequence shown here is derived from an EMBL/GenBank/DDBJ whole genome shotgun (WGS) entry which is preliminary data.</text>
</comment>
<comment type="function">
    <text evidence="10">Regulates also the sphingolipid metabolism.</text>
</comment>
<evidence type="ECO:0000256" key="9">
    <source>
        <dbReference type="ARBA" id="ARBA00023136"/>
    </source>
</evidence>
<dbReference type="Pfam" id="PF04161">
    <property type="entry name" value="Arv1"/>
    <property type="match status" value="1"/>
</dbReference>
<dbReference type="InterPro" id="IPR007290">
    <property type="entry name" value="Arv1"/>
</dbReference>
<evidence type="ECO:0000256" key="2">
    <source>
        <dbReference type="ARBA" id="ARBA00009187"/>
    </source>
</evidence>